<protein>
    <submittedName>
        <fullName evidence="1">Uncharacterized protein</fullName>
    </submittedName>
</protein>
<keyword evidence="2" id="KW-1185">Reference proteome</keyword>
<accession>A0ACD0P781</accession>
<dbReference type="EMBL" id="KZ819705">
    <property type="protein sequence ID" value="PWN53891.1"/>
    <property type="molecule type" value="Genomic_DNA"/>
</dbReference>
<evidence type="ECO:0000313" key="2">
    <source>
        <dbReference type="Proteomes" id="UP000245626"/>
    </source>
</evidence>
<organism evidence="1 2">
    <name type="scientific">Violaceomyces palustris</name>
    <dbReference type="NCBI Taxonomy" id="1673888"/>
    <lineage>
        <taxon>Eukaryota</taxon>
        <taxon>Fungi</taxon>
        <taxon>Dikarya</taxon>
        <taxon>Basidiomycota</taxon>
        <taxon>Ustilaginomycotina</taxon>
        <taxon>Ustilaginomycetes</taxon>
        <taxon>Violaceomycetales</taxon>
        <taxon>Violaceomycetaceae</taxon>
        <taxon>Violaceomyces</taxon>
    </lineage>
</organism>
<evidence type="ECO:0000313" key="1">
    <source>
        <dbReference type="EMBL" id="PWN53891.1"/>
    </source>
</evidence>
<name>A0ACD0P781_9BASI</name>
<gene>
    <name evidence="1" type="ORF">IE53DRAFT_85172</name>
</gene>
<reference evidence="1 2" key="1">
    <citation type="journal article" date="2018" name="Mol. Biol. Evol.">
        <title>Broad Genomic Sampling Reveals a Smut Pathogenic Ancestry of the Fungal Clade Ustilaginomycotina.</title>
        <authorList>
            <person name="Kijpornyongpan T."/>
            <person name="Mondo S.J."/>
            <person name="Barry K."/>
            <person name="Sandor L."/>
            <person name="Lee J."/>
            <person name="Lipzen A."/>
            <person name="Pangilinan J."/>
            <person name="LaButti K."/>
            <person name="Hainaut M."/>
            <person name="Henrissat B."/>
            <person name="Grigoriev I.V."/>
            <person name="Spatafora J.W."/>
            <person name="Aime M.C."/>
        </authorList>
    </citation>
    <scope>NUCLEOTIDE SEQUENCE [LARGE SCALE GENOMIC DNA]</scope>
    <source>
        <strain evidence="1 2">SA 807</strain>
    </source>
</reference>
<proteinExistence type="predicted"/>
<dbReference type="Proteomes" id="UP000245626">
    <property type="component" value="Unassembled WGS sequence"/>
</dbReference>
<sequence>MPPPISQQPIEIHDSSSPSPSPIHRSMSHDEEPAAISAASKVSLANLLGPSGPGASRFSGSSRSSPVKQVRKEDSYSTRSSLPKAASRRPPIDLDEEEEDGARAMEEDSDSHGQQRDAKRAGNRPRAAAAAEGDDASHEAEGEDRAQMEEDHREDDGDGDGDGEREGDGDDDEDDEDDDDSEEDGDDDDGEEGEGNPEKGKEEKKEGEGGISGNELTVSVQKKKTAAGEEGATDGGDGTDAGAGAAGAGAAGGTKVAKRRVRRRTPSPVALPKAPPTRPTVRLKLERAQDEYLLSIPDLVFKHLKEKKHPWAEWYETEGPGVVEKEPPPAPGDAPPGLEDIGPLARLLAKYPAENGRGDSKPNGGKRRRRRGRDDEYDIGQYDTKDPFVDDTELEVDEPTYFSKPKADGFYVTQGPVELAKLKPSRRQGAPVAPKDRPKPVSIRDAKSGFAGATNKLIAKRAAAAGSVKSISASVPSSSTGSNGSMQLKSLLNGGNALSSQAGDESSRMEVQTPTKKPRPEGTRDSPIKVDDDPTSGRPSSSTPSGQLANGKKNRYPTVPVDPRLAQAFEDLKVLVSKESFAVKTKFPPSLKPPLIQTAKLAVELGEYNDNFFNYLPTIFPYNRFTMMKLTKREFFEEHMNYFRELQDEHMEHFGQMIAESFPAQKAEYEKAHREWVERGGAEKSKGATDPIASEGIDKEAGDGGDPMDVDGQRPEGEEGEAAEPQKKWKWTEEMREEVFTCITVENAMSEIRNEKLKLENAPEAYSEINARKTLYKRMEKLWPEEGWTTSTSISREYAQLKKKKDRQEARGLEVDESRASSIVPL</sequence>